<dbReference type="InterPro" id="IPR007357">
    <property type="entry name" value="PhrB-like"/>
</dbReference>
<reference evidence="1" key="1">
    <citation type="submission" date="2022-10" db="EMBL/GenBank/DDBJ databases">
        <title>Host association and intracellularity evolved multiple times independently in the Rickettsiales.</title>
        <authorList>
            <person name="Castelli M."/>
            <person name="Nardi T."/>
            <person name="Gammuto L."/>
            <person name="Bellinzona G."/>
            <person name="Sabaneyeva E."/>
            <person name="Potekhin A."/>
            <person name="Serra V."/>
            <person name="Petroni G."/>
            <person name="Sassera D."/>
        </authorList>
    </citation>
    <scope>NUCLEOTIDE SEQUENCE [LARGE SCALE GENOMIC DNA]</scope>
    <source>
        <strain evidence="1">US_Bl 11III1</strain>
    </source>
</reference>
<proteinExistence type="predicted"/>
<dbReference type="InterPro" id="IPR052551">
    <property type="entry name" value="UV-DNA_repair_photolyase"/>
</dbReference>
<dbReference type="PANTHER" id="PTHR38657:SF1">
    <property type="entry name" value="SLR1343 PROTEIN"/>
    <property type="match status" value="1"/>
</dbReference>
<organism evidence="1 2">
    <name type="scientific">Candidatus Fokinia crypta</name>
    <dbReference type="NCBI Taxonomy" id="1920990"/>
    <lineage>
        <taxon>Bacteria</taxon>
        <taxon>Pseudomonadati</taxon>
        <taxon>Pseudomonadota</taxon>
        <taxon>Alphaproteobacteria</taxon>
        <taxon>Rickettsiales</taxon>
        <taxon>Candidatus Midichloriaceae</taxon>
        <taxon>Candidatus Fokinia</taxon>
    </lineage>
</organism>
<accession>A0ABZ0UPR9</accession>
<protein>
    <submittedName>
        <fullName evidence="1">Deoxyribodipyrimidine photolyase N-terminal domain protein</fullName>
    </submittedName>
</protein>
<dbReference type="RefSeq" id="WP_323721869.1">
    <property type="nucleotide sequence ID" value="NZ_CP110343.1"/>
</dbReference>
<gene>
    <name evidence="1" type="ORF">Fokcrypt_00410</name>
</gene>
<dbReference type="PANTHER" id="PTHR38657">
    <property type="entry name" value="SLR1343 PROTEIN"/>
    <property type="match status" value="1"/>
</dbReference>
<name>A0ABZ0UPR9_9RICK</name>
<dbReference type="EMBL" id="CP110343">
    <property type="protein sequence ID" value="WPX97887.1"/>
    <property type="molecule type" value="Genomic_DNA"/>
</dbReference>
<dbReference type="Gene3D" id="3.40.50.620">
    <property type="entry name" value="HUPs"/>
    <property type="match status" value="1"/>
</dbReference>
<evidence type="ECO:0000313" key="1">
    <source>
        <dbReference type="EMBL" id="WPX97887.1"/>
    </source>
</evidence>
<dbReference type="Proteomes" id="UP001325140">
    <property type="component" value="Chromosome"/>
</dbReference>
<dbReference type="InterPro" id="IPR014729">
    <property type="entry name" value="Rossmann-like_a/b/a_fold"/>
</dbReference>
<evidence type="ECO:0000313" key="2">
    <source>
        <dbReference type="Proteomes" id="UP001325140"/>
    </source>
</evidence>
<dbReference type="Pfam" id="PF04244">
    <property type="entry name" value="DPRP"/>
    <property type="match status" value="1"/>
</dbReference>
<sequence>MKNLCFIFSDQLSHSIPSLADVEENDIIFLCEVMEEATYVKHHPKKIAFLFASMRYFAAELELSGHRVHYTKLTNSSNTNTLSSEIIRIVQTFAIEQRIIFTESSEYRMKVMIEELRKLLKIPIQVRTDNRFLCSIQEFKLWTQGKKQLRMEYFYCEMRKKYQILMKSKDFPIGGKWNYDKENRKPPIKNLTSPRRISHKKIYYPERSITNGTRKIFFSFWYFRALSLRCNT</sequence>
<keyword evidence="2" id="KW-1185">Reference proteome</keyword>